<organism evidence="2 3">
    <name type="scientific">Rhizobium herbae</name>
    <dbReference type="NCBI Taxonomy" id="508661"/>
    <lineage>
        <taxon>Bacteria</taxon>
        <taxon>Pseudomonadati</taxon>
        <taxon>Pseudomonadota</taxon>
        <taxon>Alphaproteobacteria</taxon>
        <taxon>Hyphomicrobiales</taxon>
        <taxon>Rhizobiaceae</taxon>
        <taxon>Rhizobium/Agrobacterium group</taxon>
        <taxon>Rhizobium</taxon>
    </lineage>
</organism>
<comment type="caution">
    <text evidence="2">The sequence shown here is derived from an EMBL/GenBank/DDBJ whole genome shotgun (WGS) entry which is preliminary data.</text>
</comment>
<sequence>MRINLSPQRRDESLTVSVAGDVLTVNGVAFDLSPLPDGATLPYGSIDSEWFAGPVHRQGGQLEVTLLFPHRSNPSQNVSFPEPIVTTSDGPVSLPVDLNNQEAPADDN</sequence>
<protein>
    <submittedName>
        <fullName evidence="2">Uncharacterized protein</fullName>
    </submittedName>
</protein>
<name>A0ABS7H5H6_9HYPH</name>
<feature type="region of interest" description="Disordered" evidence="1">
    <location>
        <begin position="73"/>
        <end position="108"/>
    </location>
</feature>
<keyword evidence="3" id="KW-1185">Reference proteome</keyword>
<feature type="compositionally biased region" description="Polar residues" evidence="1">
    <location>
        <begin position="73"/>
        <end position="90"/>
    </location>
</feature>
<gene>
    <name evidence="2" type="ORF">JNB71_03440</name>
</gene>
<accession>A0ABS7H5H6</accession>
<evidence type="ECO:0000313" key="2">
    <source>
        <dbReference type="EMBL" id="MBW9062365.1"/>
    </source>
</evidence>
<proteinExistence type="predicted"/>
<dbReference type="Proteomes" id="UP000757604">
    <property type="component" value="Unassembled WGS sequence"/>
</dbReference>
<dbReference type="RefSeq" id="WP_220370422.1">
    <property type="nucleotide sequence ID" value="NZ_JAEUAO010000001.1"/>
</dbReference>
<dbReference type="EMBL" id="JAEUAO010000001">
    <property type="protein sequence ID" value="MBW9062365.1"/>
    <property type="molecule type" value="Genomic_DNA"/>
</dbReference>
<evidence type="ECO:0000256" key="1">
    <source>
        <dbReference type="SAM" id="MobiDB-lite"/>
    </source>
</evidence>
<reference evidence="2 3" key="1">
    <citation type="journal article" date="2021" name="MBio">
        <title>Poor Competitiveness of Bradyrhizobium in Pigeon Pea Root Colonization in Indian Soils.</title>
        <authorList>
            <person name="Chalasani D."/>
            <person name="Basu A."/>
            <person name="Pullabhotla S.V.S.R.N."/>
            <person name="Jorrin B."/>
            <person name="Neal A.L."/>
            <person name="Poole P.S."/>
            <person name="Podile A.R."/>
            <person name="Tkacz A."/>
        </authorList>
    </citation>
    <scope>NUCLEOTIDE SEQUENCE [LARGE SCALE GENOMIC DNA]</scope>
    <source>
        <strain evidence="2 3">HU44</strain>
    </source>
</reference>
<evidence type="ECO:0000313" key="3">
    <source>
        <dbReference type="Proteomes" id="UP000757604"/>
    </source>
</evidence>